<keyword evidence="8" id="KW-0067">ATP-binding</keyword>
<dbReference type="InterPro" id="IPR003594">
    <property type="entry name" value="HATPase_dom"/>
</dbReference>
<dbReference type="RefSeq" id="WP_126989290.1">
    <property type="nucleotide sequence ID" value="NZ_JTFC01000008.1"/>
</dbReference>
<keyword evidence="5" id="KW-0808">Transferase</keyword>
<name>A0A433RXE2_9BACL</name>
<dbReference type="Gene3D" id="3.30.450.40">
    <property type="match status" value="1"/>
</dbReference>
<dbReference type="OrthoDB" id="9801841at2"/>
<dbReference type="PROSITE" id="PS50109">
    <property type="entry name" value="HIS_KIN"/>
    <property type="match status" value="1"/>
</dbReference>
<keyword evidence="6" id="KW-0547">Nucleotide-binding</keyword>
<dbReference type="FunFam" id="3.30.565.10:FF:000006">
    <property type="entry name" value="Sensor histidine kinase WalK"/>
    <property type="match status" value="1"/>
</dbReference>
<dbReference type="GO" id="GO:0005524">
    <property type="term" value="F:ATP binding"/>
    <property type="evidence" value="ECO:0007669"/>
    <property type="project" value="UniProtKB-KW"/>
</dbReference>
<dbReference type="SUPFAM" id="SSF55874">
    <property type="entry name" value="ATPase domain of HSP90 chaperone/DNA topoisomerase II/histidine kinase"/>
    <property type="match status" value="1"/>
</dbReference>
<feature type="domain" description="Histidine kinase" evidence="11">
    <location>
        <begin position="1456"/>
        <end position="1672"/>
    </location>
</feature>
<evidence type="ECO:0000256" key="8">
    <source>
        <dbReference type="ARBA" id="ARBA00022840"/>
    </source>
</evidence>
<dbReference type="SMART" id="SM00388">
    <property type="entry name" value="HisKA"/>
    <property type="match status" value="1"/>
</dbReference>
<evidence type="ECO:0000256" key="3">
    <source>
        <dbReference type="ARBA" id="ARBA00012438"/>
    </source>
</evidence>
<dbReference type="InterPro" id="IPR041664">
    <property type="entry name" value="AAA_16"/>
</dbReference>
<evidence type="ECO:0000313" key="12">
    <source>
        <dbReference type="EMBL" id="RUS57960.1"/>
    </source>
</evidence>
<evidence type="ECO:0000256" key="2">
    <source>
        <dbReference type="ARBA" id="ARBA00004651"/>
    </source>
</evidence>
<dbReference type="Gene3D" id="3.40.50.300">
    <property type="entry name" value="P-loop containing nucleotide triphosphate hydrolases"/>
    <property type="match status" value="1"/>
</dbReference>
<dbReference type="Pfam" id="PF02518">
    <property type="entry name" value="HATPase_c"/>
    <property type="match status" value="1"/>
</dbReference>
<dbReference type="EC" id="2.7.13.3" evidence="3"/>
<dbReference type="InterPro" id="IPR005467">
    <property type="entry name" value="His_kinase_dom"/>
</dbReference>
<evidence type="ECO:0000256" key="5">
    <source>
        <dbReference type="ARBA" id="ARBA00022679"/>
    </source>
</evidence>
<dbReference type="InterPro" id="IPR036097">
    <property type="entry name" value="HisK_dim/P_sf"/>
</dbReference>
<keyword evidence="7" id="KW-0418">Kinase</keyword>
<protein>
    <recommendedName>
        <fullName evidence="3">histidine kinase</fullName>
        <ecNumber evidence="3">2.7.13.3</ecNumber>
    </recommendedName>
</protein>
<sequence length="1678" mass="194825">MVKKTEYMPQLLHRKYIEIYESMMVLQVIPDVTTLQQAQEKLQYVKKNTEQYPFLFQPLNVLEFNGQFLFLYEDFTGQSLRQLLLSKLSLNQVLQIVIAIIAATENLHQQNTIYQLINPSHIFVNPQTLEVKLLAPETLAQATTEVDWAYLAPEQTGRIDQKSDERVDLYAIGALLYEMIADKPLFEADTEQEYVFDILTKQVDHTVIVQKSRMPILGNIVQKLIAKSSGERYQTASSLKYDLIRVFEALAQGKMNIDFQLAEMEQHSDMTVDSKLYGRTTEKQMLERAFQRVVKGDGQVVFLVGASGTGKSSLAKSIMEQTFYAKGYFIEGKFDQLKKQHTFAPVVAPFRDLLKQVYLAGDAEISRFKQGIKQVDLIVMDSLLQLIPELSWFISKTTKIIDDREQATQQIYAYIFSSLQKLLTVFATKKRPLVFFVDDLQWADDIVVDLFKKICAYHDSGYLLFIVAMRDEASTKNRLMEWQQELENYSTIQLGLLELSAIEEWVKAVLGEGPTAYEIAKYLARLTQGNPYFIAEAFRMLLKTKILFYEAATASWHYDAQKLNGIVTSDGLSEFITRRVDLLEPHLKYILQTAACFGQTFEFQLLLKLLDVPYYNLLSDLHILMERGFIRMRSVYQRTLPNEKQLFQFVHDGVQQAVYNSIPETESMSIHFSIGKLLQKENNGVELLEEIVRQLNYCKSRLSTIEHEQLALWNHQLGVLAKSAGLVQNARYYFLESKTLLPTDCWERLRVETLQIYMDLAECEGVLMHIDESNDYMNEALTHAETKLEKLRVYYLMTRMHQEHDSSDKLIDIGFRALELGNMNITKSVKKLDIVKEFVKVKWALRRKTNEDLLNLPAIDNEEIDILIQIMIAFSRLSSHPNISAMLFLRLLRLQLKYGASTQAPIVYCNYALILISGFDDIEGALRFGSLAKELADASEDIYIKARVYFIYSIFLHHWQHDLPSAIELMRQSQLCTNELGMNYITTSHSCFVCNTRFLSGDSLVDVQQEIVTQQDRYGQHPNALAEDFLAELQYWIEALRNGDIVPEYHMPITLEDEAMVKAMHYILRIQMAYFFNDCTAQEELLMELEKQKHEIISLPIAPYYYFFRALHQFDRLREDILPRKALLKAVREIKESLYKFKIWSTKAPHQYEHLYMLLVAENEYRKQMYEEAALRYDRAIQLSKIYHYVHHEAIFYERAARFYHNQHDEKKTQRYVAQSIQKVRLWGASVIAERLVELYTHYILPEETTTSNVPVDRLAIFEATESLARETTIEEVYERLLKLLMRQANATAVHFIKKQEDEWCVTASLLREQGPIQLNMITKPLTAAQLVMIHEVQQRTQPLILRESTDEEIRLYDNTAKTLICMAIQYKGETRAFLYLENQYVEHVFKVVDMDILRQIALQLLIAVENAEVYADLENRVTLRTNELEERNMDLQIAMGRLEMSEQERKQLLQSVSHELRSPITSTLGYIEAILDGVVTDEQQQMKYLERSKMRLLNLNELIRDLFDLAKLEAGRLDFHYTQLPAQQLYESLCYNYAEDVARAGLIYDTTSTVSAEILVVVDVKRIEQVFVNLMTNALKYTDKGYISFSMHVEDEYVIFEIKDSGIGIPAKDLPYIFQSNYRASNSKHRDSHGIGLAICKKIVEEHKGMIEAKSEESEGTCIRFKLPTDNESLDYK</sequence>
<dbReference type="InterPro" id="IPR011009">
    <property type="entry name" value="Kinase-like_dom_sf"/>
</dbReference>
<dbReference type="InterPro" id="IPR004358">
    <property type="entry name" value="Sig_transdc_His_kin-like_C"/>
</dbReference>
<evidence type="ECO:0000259" key="11">
    <source>
        <dbReference type="PROSITE" id="PS50109"/>
    </source>
</evidence>
<dbReference type="PROSITE" id="PS50011">
    <property type="entry name" value="PROTEIN_KINASE_DOM"/>
    <property type="match status" value="1"/>
</dbReference>
<comment type="catalytic activity">
    <reaction evidence="1">
        <text>ATP + protein L-histidine = ADP + protein N-phospho-L-histidine.</text>
        <dbReference type="EC" id="2.7.13.3"/>
    </reaction>
</comment>
<keyword evidence="4" id="KW-0597">Phosphoprotein</keyword>
<dbReference type="InterPro" id="IPR036890">
    <property type="entry name" value="HATPase_C_sf"/>
</dbReference>
<feature type="domain" description="Protein kinase" evidence="10">
    <location>
        <begin position="1"/>
        <end position="244"/>
    </location>
</feature>
<dbReference type="PANTHER" id="PTHR43642">
    <property type="entry name" value="HYBRID SIGNAL TRANSDUCTION HISTIDINE KINASE G"/>
    <property type="match status" value="1"/>
</dbReference>
<dbReference type="SUPFAM" id="SSF52540">
    <property type="entry name" value="P-loop containing nucleoside triphosphate hydrolases"/>
    <property type="match status" value="1"/>
</dbReference>
<dbReference type="SUPFAM" id="SSF55781">
    <property type="entry name" value="GAF domain-like"/>
    <property type="match status" value="1"/>
</dbReference>
<keyword evidence="9" id="KW-0902">Two-component regulatory system</keyword>
<evidence type="ECO:0000256" key="9">
    <source>
        <dbReference type="ARBA" id="ARBA00023012"/>
    </source>
</evidence>
<evidence type="ECO:0000259" key="10">
    <source>
        <dbReference type="PROSITE" id="PS50011"/>
    </source>
</evidence>
<accession>A0A433RXE2</accession>
<dbReference type="SUPFAM" id="SSF47384">
    <property type="entry name" value="Homodimeric domain of signal transducing histidine kinase"/>
    <property type="match status" value="1"/>
</dbReference>
<comment type="subcellular location">
    <subcellularLocation>
        <location evidence="2">Cell membrane</location>
        <topology evidence="2">Multi-pass membrane protein</topology>
    </subcellularLocation>
</comment>
<keyword evidence="13" id="KW-1185">Reference proteome</keyword>
<dbReference type="Pfam" id="PF13191">
    <property type="entry name" value="AAA_16"/>
    <property type="match status" value="1"/>
</dbReference>
<dbReference type="Pfam" id="PF00512">
    <property type="entry name" value="HisKA"/>
    <property type="match status" value="1"/>
</dbReference>
<dbReference type="InterPro" id="IPR029016">
    <property type="entry name" value="GAF-like_dom_sf"/>
</dbReference>
<dbReference type="InterPro" id="IPR053159">
    <property type="entry name" value="Hybrid_Histidine_Kinase"/>
</dbReference>
<gene>
    <name evidence="12" type="ORF">QI30_02045</name>
</gene>
<dbReference type="SMART" id="SM00382">
    <property type="entry name" value="AAA"/>
    <property type="match status" value="1"/>
</dbReference>
<dbReference type="Proteomes" id="UP000288623">
    <property type="component" value="Unassembled WGS sequence"/>
</dbReference>
<dbReference type="InterPro" id="IPR000719">
    <property type="entry name" value="Prot_kinase_dom"/>
</dbReference>
<evidence type="ECO:0000256" key="4">
    <source>
        <dbReference type="ARBA" id="ARBA00022553"/>
    </source>
</evidence>
<dbReference type="GO" id="GO:0000155">
    <property type="term" value="F:phosphorelay sensor kinase activity"/>
    <property type="evidence" value="ECO:0007669"/>
    <property type="project" value="InterPro"/>
</dbReference>
<organism evidence="12 13">
    <name type="scientific">Candidatus Kurthia intestinigallinarum</name>
    <dbReference type="NCBI Taxonomy" id="1562256"/>
    <lineage>
        <taxon>Bacteria</taxon>
        <taxon>Bacillati</taxon>
        <taxon>Bacillota</taxon>
        <taxon>Bacilli</taxon>
        <taxon>Bacillales</taxon>
        <taxon>Caryophanaceae</taxon>
        <taxon>Kurthia</taxon>
    </lineage>
</organism>
<dbReference type="Gene3D" id="3.30.565.10">
    <property type="entry name" value="Histidine kinase-like ATPase, C-terminal domain"/>
    <property type="match status" value="1"/>
</dbReference>
<dbReference type="EMBL" id="JTFC01000008">
    <property type="protein sequence ID" value="RUS57960.1"/>
    <property type="molecule type" value="Genomic_DNA"/>
</dbReference>
<evidence type="ECO:0000313" key="13">
    <source>
        <dbReference type="Proteomes" id="UP000288623"/>
    </source>
</evidence>
<dbReference type="SMART" id="SM00220">
    <property type="entry name" value="S_TKc"/>
    <property type="match status" value="1"/>
</dbReference>
<evidence type="ECO:0000256" key="6">
    <source>
        <dbReference type="ARBA" id="ARBA00022741"/>
    </source>
</evidence>
<dbReference type="InterPro" id="IPR027417">
    <property type="entry name" value="P-loop_NTPase"/>
</dbReference>
<dbReference type="Pfam" id="PF00069">
    <property type="entry name" value="Pkinase"/>
    <property type="match status" value="1"/>
</dbReference>
<proteinExistence type="predicted"/>
<dbReference type="PRINTS" id="PR00344">
    <property type="entry name" value="BCTRLSENSOR"/>
</dbReference>
<dbReference type="InterPro" id="IPR003661">
    <property type="entry name" value="HisK_dim/P_dom"/>
</dbReference>
<dbReference type="GO" id="GO:0005886">
    <property type="term" value="C:plasma membrane"/>
    <property type="evidence" value="ECO:0007669"/>
    <property type="project" value="UniProtKB-SubCell"/>
</dbReference>
<evidence type="ECO:0000256" key="7">
    <source>
        <dbReference type="ARBA" id="ARBA00022777"/>
    </source>
</evidence>
<dbReference type="InterPro" id="IPR003593">
    <property type="entry name" value="AAA+_ATPase"/>
</dbReference>
<dbReference type="Gene3D" id="1.10.510.10">
    <property type="entry name" value="Transferase(Phosphotransferase) domain 1"/>
    <property type="match status" value="1"/>
</dbReference>
<reference evidence="12 13" key="1">
    <citation type="submission" date="2014-11" db="EMBL/GenBank/DDBJ databases">
        <title>Genome sequence and analysis of novel Kurthia sp.</title>
        <authorList>
            <person name="Lawson J.N."/>
            <person name="Gonzalez J.E."/>
            <person name="Rinauldi L."/>
            <person name="Xuan Z."/>
            <person name="Firman A."/>
            <person name="Shaddox L."/>
            <person name="Trudeau A."/>
            <person name="Shah S."/>
            <person name="Reiman D."/>
        </authorList>
    </citation>
    <scope>NUCLEOTIDE SEQUENCE [LARGE SCALE GENOMIC DNA]</scope>
    <source>
        <strain evidence="12 13">3B1D</strain>
    </source>
</reference>
<dbReference type="PANTHER" id="PTHR43642:SF1">
    <property type="entry name" value="HYBRID SIGNAL TRANSDUCTION HISTIDINE KINASE G"/>
    <property type="match status" value="1"/>
</dbReference>
<evidence type="ECO:0000256" key="1">
    <source>
        <dbReference type="ARBA" id="ARBA00000085"/>
    </source>
</evidence>
<dbReference type="Gene3D" id="1.10.287.130">
    <property type="match status" value="1"/>
</dbReference>
<dbReference type="CDD" id="cd00082">
    <property type="entry name" value="HisKA"/>
    <property type="match status" value="1"/>
</dbReference>
<dbReference type="SMART" id="SM00387">
    <property type="entry name" value="HATPase_c"/>
    <property type="match status" value="1"/>
</dbReference>
<comment type="caution">
    <text evidence="12">The sequence shown here is derived from an EMBL/GenBank/DDBJ whole genome shotgun (WGS) entry which is preliminary data.</text>
</comment>
<dbReference type="SUPFAM" id="SSF56112">
    <property type="entry name" value="Protein kinase-like (PK-like)"/>
    <property type="match status" value="1"/>
</dbReference>